<protein>
    <recommendedName>
        <fullName evidence="4">DUF4168 domain-containing protein</fullName>
    </recommendedName>
</protein>
<evidence type="ECO:0000313" key="3">
    <source>
        <dbReference type="Proteomes" id="UP000252107"/>
    </source>
</evidence>
<dbReference type="AlphaFoldDB" id="A0A367QS77"/>
<evidence type="ECO:0008006" key="4">
    <source>
        <dbReference type="Google" id="ProtNLM"/>
    </source>
</evidence>
<evidence type="ECO:0000256" key="1">
    <source>
        <dbReference type="SAM" id="SignalP"/>
    </source>
</evidence>
<evidence type="ECO:0000313" key="2">
    <source>
        <dbReference type="EMBL" id="RCJ26153.1"/>
    </source>
</evidence>
<proteinExistence type="predicted"/>
<comment type="caution">
    <text evidence="2">The sequence shown here is derived from an EMBL/GenBank/DDBJ whole genome shotgun (WGS) entry which is preliminary data.</text>
</comment>
<name>A0A367QS77_9NOSO</name>
<organism evidence="2 3">
    <name type="scientific">Nostoc minutum NIES-26</name>
    <dbReference type="NCBI Taxonomy" id="1844469"/>
    <lineage>
        <taxon>Bacteria</taxon>
        <taxon>Bacillati</taxon>
        <taxon>Cyanobacteriota</taxon>
        <taxon>Cyanophyceae</taxon>
        <taxon>Nostocales</taxon>
        <taxon>Nostocaceae</taxon>
        <taxon>Nostoc</taxon>
    </lineage>
</organism>
<feature type="chain" id="PRO_5016975481" description="DUF4168 domain-containing protein" evidence="1">
    <location>
        <begin position="26"/>
        <end position="135"/>
    </location>
</feature>
<sequence>MKLTTLINSVFVVASVAFTSGIASAQSATNNYASATNNGQNTHVNSQARDNNSTNISYIQPFNLVSLAYQGGLKQQGIPSGGTLVSEYQNRNITAKDLVKAAVNANKLPAQVLNEQNYLSAVRSQLSSLSRNFTI</sequence>
<reference evidence="2" key="1">
    <citation type="submission" date="2016-04" db="EMBL/GenBank/DDBJ databases">
        <authorList>
            <person name="Tabuchi Yagui T.R."/>
        </authorList>
    </citation>
    <scope>NUCLEOTIDE SEQUENCE [LARGE SCALE GENOMIC DNA]</scope>
    <source>
        <strain evidence="2">NIES-26</strain>
    </source>
</reference>
<keyword evidence="1" id="KW-0732">Signal</keyword>
<keyword evidence="3" id="KW-1185">Reference proteome</keyword>
<gene>
    <name evidence="2" type="ORF">A6770_26860</name>
</gene>
<feature type="signal peptide" evidence="1">
    <location>
        <begin position="1"/>
        <end position="25"/>
    </location>
</feature>
<dbReference type="Proteomes" id="UP000252107">
    <property type="component" value="Unassembled WGS sequence"/>
</dbReference>
<dbReference type="EMBL" id="LXQD01000310">
    <property type="protein sequence ID" value="RCJ26153.1"/>
    <property type="molecule type" value="Genomic_DNA"/>
</dbReference>
<accession>A0A367QS77</accession>